<comment type="caution">
    <text evidence="1">The sequence shown here is derived from an EMBL/GenBank/DDBJ whole genome shotgun (WGS) entry which is preliminary data.</text>
</comment>
<gene>
    <name evidence="1" type="ORF">CWATWH0003_0971</name>
</gene>
<dbReference type="EMBL" id="AESD01000157">
    <property type="protein sequence ID" value="EHJ14355.1"/>
    <property type="molecule type" value="Genomic_DNA"/>
</dbReference>
<name>G5J0D5_CROWT</name>
<evidence type="ECO:0000313" key="1">
    <source>
        <dbReference type="EMBL" id="EHJ14355.1"/>
    </source>
</evidence>
<reference evidence="1 2" key="1">
    <citation type="journal article" date="2011" name="Front. Microbiol.">
        <title>Two Strains of Crocosphaera watsonii with Highly Conserved Genomes are Distinguished by Strain-Specific Features.</title>
        <authorList>
            <person name="Bench S.R."/>
            <person name="Ilikchyan I.N."/>
            <person name="Tripp H.J."/>
            <person name="Zehr J.P."/>
        </authorList>
    </citation>
    <scope>NUCLEOTIDE SEQUENCE [LARGE SCALE GENOMIC DNA]</scope>
    <source>
        <strain evidence="1 2">WH 0003</strain>
    </source>
</reference>
<protein>
    <submittedName>
        <fullName evidence="1">Uncharacterized protein</fullName>
    </submittedName>
</protein>
<organism evidence="1 2">
    <name type="scientific">Crocosphaera watsonii WH 0003</name>
    <dbReference type="NCBI Taxonomy" id="423471"/>
    <lineage>
        <taxon>Bacteria</taxon>
        <taxon>Bacillati</taxon>
        <taxon>Cyanobacteriota</taxon>
        <taxon>Cyanophyceae</taxon>
        <taxon>Oscillatoriophycideae</taxon>
        <taxon>Chroococcales</taxon>
        <taxon>Aphanothecaceae</taxon>
        <taxon>Crocosphaera</taxon>
    </lineage>
</organism>
<dbReference type="RefSeq" id="WP_007304022.1">
    <property type="nucleotide sequence ID" value="NZ_AESD01000157.1"/>
</dbReference>
<proteinExistence type="predicted"/>
<dbReference type="PATRIC" id="fig|423471.3.peg.896"/>
<accession>G5J0D5</accession>
<sequence length="112" mass="12895">MNQEEKTQILNNPSVELIKTPVKILSTTLISLAILWELGNLYVRLNNWEIPSNLNWIFWLDRIALISHGIEGMIAAYYARLQNKNPLKYGFYIFFTGTPGLLELNIGQEGRD</sequence>
<dbReference type="Proteomes" id="UP000003477">
    <property type="component" value="Unassembled WGS sequence"/>
</dbReference>
<dbReference type="AlphaFoldDB" id="G5J0D5"/>
<evidence type="ECO:0000313" key="2">
    <source>
        <dbReference type="Proteomes" id="UP000003477"/>
    </source>
</evidence>
<dbReference type="GeneID" id="88764841"/>